<dbReference type="InterPro" id="IPR039307">
    <property type="entry name" value="LORELEI-like"/>
</dbReference>
<feature type="domain" description="GPI-anchored protein LLG1-like" evidence="1">
    <location>
        <begin position="54"/>
        <end position="129"/>
    </location>
</feature>
<reference evidence="2 3" key="1">
    <citation type="submission" date="2019-07" db="EMBL/GenBank/DDBJ databases">
        <title>De Novo Assembly of kiwifruit Actinidia rufa.</title>
        <authorList>
            <person name="Sugita-Konishi S."/>
            <person name="Sato K."/>
            <person name="Mori E."/>
            <person name="Abe Y."/>
            <person name="Kisaki G."/>
            <person name="Hamano K."/>
            <person name="Suezawa K."/>
            <person name="Otani M."/>
            <person name="Fukuda T."/>
            <person name="Manabe T."/>
            <person name="Gomi K."/>
            <person name="Tabuchi M."/>
            <person name="Akimitsu K."/>
            <person name="Kataoka I."/>
        </authorList>
    </citation>
    <scope>NUCLEOTIDE SEQUENCE [LARGE SCALE GENOMIC DNA]</scope>
    <source>
        <strain evidence="3">cv. Fuchu</strain>
    </source>
</reference>
<evidence type="ECO:0000259" key="1">
    <source>
        <dbReference type="Pfam" id="PF26578"/>
    </source>
</evidence>
<keyword evidence="3" id="KW-1185">Reference proteome</keyword>
<dbReference type="EMBL" id="BJWL01000023">
    <property type="protein sequence ID" value="GFZ12919.1"/>
    <property type="molecule type" value="Genomic_DNA"/>
</dbReference>
<protein>
    <submittedName>
        <fullName evidence="2">Similar to LORELEI-LIKE-GPI ANCHORED PROTEIN 2</fullName>
    </submittedName>
</protein>
<evidence type="ECO:0000313" key="3">
    <source>
        <dbReference type="Proteomes" id="UP000585474"/>
    </source>
</evidence>
<proteinExistence type="predicted"/>
<sequence>MITSPSGDDSVLKPVNRTAEKLTARHSFMATNPLGKDSRGKSAAPTAIEACTEDFESKNYTIITSQCKGPKYQVTSCCAALKKFACPFSDKINDLNTDCAPTMFSYINSFGNYPPALFASLCTEGKEGLSCTDDEVNAGKPNRVPPRFSQSPMLMLAAGFLILLFNWF</sequence>
<dbReference type="Pfam" id="PF26578">
    <property type="entry name" value="LLG1"/>
    <property type="match status" value="1"/>
</dbReference>
<dbReference type="Proteomes" id="UP000585474">
    <property type="component" value="Unassembled WGS sequence"/>
</dbReference>
<gene>
    <name evidence="2" type="ORF">Acr_23g0013040</name>
</gene>
<name>A0A7J0GQ44_9ERIC</name>
<dbReference type="AlphaFoldDB" id="A0A7J0GQ44"/>
<organism evidence="2 3">
    <name type="scientific">Actinidia rufa</name>
    <dbReference type="NCBI Taxonomy" id="165716"/>
    <lineage>
        <taxon>Eukaryota</taxon>
        <taxon>Viridiplantae</taxon>
        <taxon>Streptophyta</taxon>
        <taxon>Embryophyta</taxon>
        <taxon>Tracheophyta</taxon>
        <taxon>Spermatophyta</taxon>
        <taxon>Magnoliopsida</taxon>
        <taxon>eudicotyledons</taxon>
        <taxon>Gunneridae</taxon>
        <taxon>Pentapetalae</taxon>
        <taxon>asterids</taxon>
        <taxon>Ericales</taxon>
        <taxon>Actinidiaceae</taxon>
        <taxon>Actinidia</taxon>
    </lineage>
</organism>
<dbReference type="PANTHER" id="PTHR31533:SF35">
    <property type="entry name" value="GPI-ANCHORED PROTEIN LLG2-RELATED"/>
    <property type="match status" value="1"/>
</dbReference>
<evidence type="ECO:0000313" key="2">
    <source>
        <dbReference type="EMBL" id="GFZ12919.1"/>
    </source>
</evidence>
<dbReference type="OrthoDB" id="585255at2759"/>
<accession>A0A7J0GQ44</accession>
<dbReference type="PANTHER" id="PTHR31533">
    <property type="entry name" value="GPI-ANCHORED PROTEIN LLG1-RELATED-RELATED"/>
    <property type="match status" value="1"/>
</dbReference>
<comment type="caution">
    <text evidence="2">The sequence shown here is derived from an EMBL/GenBank/DDBJ whole genome shotgun (WGS) entry which is preliminary data.</text>
</comment>
<dbReference type="InterPro" id="IPR058888">
    <property type="entry name" value="LLG1-like"/>
</dbReference>